<comment type="caution">
    <text evidence="1">The sequence shown here is derived from an EMBL/GenBank/DDBJ whole genome shotgun (WGS) entry which is preliminary data.</text>
</comment>
<evidence type="ECO:0008006" key="3">
    <source>
        <dbReference type="Google" id="ProtNLM"/>
    </source>
</evidence>
<accession>A0ABX4K2E5</accession>
<evidence type="ECO:0000313" key="1">
    <source>
        <dbReference type="EMBL" id="PHG98907.1"/>
    </source>
</evidence>
<sequence>MEVITIVTLKEINKAIVTQVKEGLKDTTYKDIPFVSTDIREKVIRPSFYVDFTENRTGLLNAEANQRFFDVRLFYFAQNREQSKIELLEIQDLLSRIFEKSIKIDDDYHIATNEIEFDSRSEEGLLIATLTELYAMSVKEQTGEELEELEIGGI</sequence>
<dbReference type="InterPro" id="IPR049254">
    <property type="entry name" value="Phage_tail_terminator"/>
</dbReference>
<name>A0ABX4K2E5_CLOSG</name>
<gene>
    <name evidence="1" type="ORF">CRX47_03255</name>
</gene>
<proteinExistence type="predicted"/>
<dbReference type="Pfam" id="PF20765">
    <property type="entry name" value="Phage_tail_terminator_8"/>
    <property type="match status" value="1"/>
</dbReference>
<keyword evidence="2" id="KW-1185">Reference proteome</keyword>
<evidence type="ECO:0000313" key="2">
    <source>
        <dbReference type="Proteomes" id="UP000223854"/>
    </source>
</evidence>
<dbReference type="Proteomes" id="UP000223854">
    <property type="component" value="Unassembled WGS sequence"/>
</dbReference>
<protein>
    <recommendedName>
        <fullName evidence="3">DUF3168 domain-containing protein</fullName>
    </recommendedName>
</protein>
<dbReference type="EMBL" id="PDLH01000007">
    <property type="protein sequence ID" value="PHG98907.1"/>
    <property type="molecule type" value="Genomic_DNA"/>
</dbReference>
<organism evidence="1 2">
    <name type="scientific">Clostridium sporogenes</name>
    <dbReference type="NCBI Taxonomy" id="1509"/>
    <lineage>
        <taxon>Bacteria</taxon>
        <taxon>Bacillati</taxon>
        <taxon>Bacillota</taxon>
        <taxon>Clostridia</taxon>
        <taxon>Eubacteriales</taxon>
        <taxon>Clostridiaceae</taxon>
        <taxon>Clostridium</taxon>
    </lineage>
</organism>
<dbReference type="RefSeq" id="WP_098926914.1">
    <property type="nucleotide sequence ID" value="NZ_CBCRVC010000006.1"/>
</dbReference>
<reference evidence="1 2" key="1">
    <citation type="submission" date="2017-09" db="EMBL/GenBank/DDBJ databases">
        <title>FDA dAtabase for Regulatory Grade micrObial Sequences (FDA-ARGOS): Supporting development and validation of Infectious Disease Dx tests.</title>
        <authorList>
            <person name="Kerrigan L."/>
            <person name="Long C."/>
            <person name="Tallon L.J."/>
            <person name="Sadzewicz L."/>
            <person name="Ott S."/>
            <person name="Zhao X."/>
            <person name="Nagaraj S."/>
            <person name="Vavikolanu K."/>
            <person name="Aluvathingal J."/>
            <person name="Nadendla S."/>
            <person name="Sichtig H."/>
        </authorList>
    </citation>
    <scope>NUCLEOTIDE SEQUENCE [LARGE SCALE GENOMIC DNA]</scope>
    <source>
        <strain evidence="1 2">FDAARGOS_423</strain>
    </source>
</reference>